<reference evidence="5" key="2">
    <citation type="submission" date="2020-05" db="EMBL/GenBank/DDBJ databases">
        <authorList>
            <person name="Campoy J."/>
            <person name="Schneeberger K."/>
            <person name="Spophaly S."/>
        </authorList>
    </citation>
    <scope>NUCLEOTIDE SEQUENCE [LARGE SCALE GENOMIC DNA]</scope>
    <source>
        <strain evidence="5">PruArmRojPasFocal</strain>
    </source>
</reference>
<evidence type="ECO:0000313" key="6">
    <source>
        <dbReference type="Proteomes" id="UP000507245"/>
    </source>
</evidence>
<reference evidence="6" key="1">
    <citation type="journal article" date="2020" name="Genome Biol.">
        <title>Gamete binning: chromosome-level and haplotype-resolved genome assembly enabled by high-throughput single-cell sequencing of gamete genomes.</title>
        <authorList>
            <person name="Campoy J.A."/>
            <person name="Sun H."/>
            <person name="Goel M."/>
            <person name="Jiao W.-B."/>
            <person name="Folz-Donahue K."/>
            <person name="Wang N."/>
            <person name="Rubio M."/>
            <person name="Liu C."/>
            <person name="Kukat C."/>
            <person name="Ruiz D."/>
            <person name="Huettel B."/>
            <person name="Schneeberger K."/>
        </authorList>
    </citation>
    <scope>NUCLEOTIDE SEQUENCE [LARGE SCALE GENOMIC DNA]</scope>
    <source>
        <strain evidence="6">cv. Rojo Pasion</strain>
    </source>
</reference>
<dbReference type="SUPFAM" id="SSF54695">
    <property type="entry name" value="POZ domain"/>
    <property type="match status" value="1"/>
</dbReference>
<dbReference type="EMBL" id="CAEKKB010000002">
    <property type="protein sequence ID" value="CAB4301476.1"/>
    <property type="molecule type" value="Genomic_DNA"/>
</dbReference>
<dbReference type="InterPro" id="IPR011333">
    <property type="entry name" value="SKP1/BTB/POZ_sf"/>
</dbReference>
<name>A0A6J5WVM7_PRUAR</name>
<protein>
    <recommendedName>
        <fullName evidence="3">BTB domain-containing protein</fullName>
    </recommendedName>
</protein>
<dbReference type="EMBL" id="CAEKKB010000003">
    <property type="protein sequence ID" value="CAB4304097.1"/>
    <property type="molecule type" value="Genomic_DNA"/>
</dbReference>
<gene>
    <name evidence="4" type="ORF">ORAREDHAP_LOCUS16990</name>
    <name evidence="5" type="ORF">ORAREDHAP_LOCUS21383</name>
</gene>
<comment type="function">
    <text evidence="1">May act as a substrate-specific adapter of an E3 ubiquitin-protein ligase complex (CUL3-RBX1-BTB) which mediates the ubiquitination and subsequent proteasomal degradation of target proteins.</text>
</comment>
<dbReference type="PANTHER" id="PTHR47274:SF1">
    <property type="entry name" value="BTB_POZ DOMAIN CONTAINING PROTEIN, EXPRESSED"/>
    <property type="match status" value="1"/>
</dbReference>
<dbReference type="Gene3D" id="1.25.40.420">
    <property type="match status" value="1"/>
</dbReference>
<keyword evidence="6" id="KW-1185">Reference proteome</keyword>
<proteinExistence type="predicted"/>
<dbReference type="PROSITE" id="PS50097">
    <property type="entry name" value="BTB"/>
    <property type="match status" value="1"/>
</dbReference>
<dbReference type="InterPro" id="IPR044784">
    <property type="entry name" value="At1g01640-like"/>
</dbReference>
<accession>A0A6J5WVM7</accession>
<evidence type="ECO:0000313" key="4">
    <source>
        <dbReference type="EMBL" id="CAB4301476.1"/>
    </source>
</evidence>
<dbReference type="Pfam" id="PF00651">
    <property type="entry name" value="BTB"/>
    <property type="match status" value="1"/>
</dbReference>
<dbReference type="SMART" id="SM00225">
    <property type="entry name" value="BTB"/>
    <property type="match status" value="1"/>
</dbReference>
<dbReference type="AlphaFoldDB" id="A0A6J5WVM7"/>
<dbReference type="OrthoDB" id="6359943at2759"/>
<sequence>MDCSICTSMPAILRPPRNTICLTCYEGARSVISFINKLESAQGSAEKKANLCKASLCTFTLSHHTKLNTSSHSLLEESFASTTLISSLKSILLLNGQIFLTLENVSKWVHDRKDASEELNEKIKFLSGFVVAFRDQIHTDIQLHPGDNGPPIPAHRALLAIRSEIFNNMLDSDGCKAPPNDAVTLPELNHEELESLLEFLYNGDLHEEKMNKHVYSLFLAADKYGISYLQKLCESHMLKSLSTANALDVLEVADVCSCLTLKENALDFIVKNMHDIVFSAKYDAFALKNPHLCVQISRASLMDAKRNSVS</sequence>
<dbReference type="InterPro" id="IPR000210">
    <property type="entry name" value="BTB/POZ_dom"/>
</dbReference>
<dbReference type="Proteomes" id="UP000507245">
    <property type="component" value="Unassembled WGS sequence"/>
</dbReference>
<organism evidence="5 6">
    <name type="scientific">Prunus armeniaca</name>
    <name type="common">Apricot</name>
    <name type="synonym">Armeniaca vulgaris</name>
    <dbReference type="NCBI Taxonomy" id="36596"/>
    <lineage>
        <taxon>Eukaryota</taxon>
        <taxon>Viridiplantae</taxon>
        <taxon>Streptophyta</taxon>
        <taxon>Embryophyta</taxon>
        <taxon>Tracheophyta</taxon>
        <taxon>Spermatophyta</taxon>
        <taxon>Magnoliopsida</taxon>
        <taxon>eudicotyledons</taxon>
        <taxon>Gunneridae</taxon>
        <taxon>Pentapetalae</taxon>
        <taxon>rosids</taxon>
        <taxon>fabids</taxon>
        <taxon>Rosales</taxon>
        <taxon>Rosaceae</taxon>
        <taxon>Amygdaloideae</taxon>
        <taxon>Amygdaleae</taxon>
        <taxon>Prunus</taxon>
    </lineage>
</organism>
<comment type="pathway">
    <text evidence="2">Protein modification; protein ubiquitination.</text>
</comment>
<evidence type="ECO:0000256" key="1">
    <source>
        <dbReference type="ARBA" id="ARBA00002668"/>
    </source>
</evidence>
<evidence type="ECO:0000256" key="2">
    <source>
        <dbReference type="ARBA" id="ARBA00004906"/>
    </source>
</evidence>
<feature type="domain" description="BTB" evidence="3">
    <location>
        <begin position="139"/>
        <end position="209"/>
    </location>
</feature>
<evidence type="ECO:0000313" key="5">
    <source>
        <dbReference type="EMBL" id="CAB4304097.1"/>
    </source>
</evidence>
<dbReference type="PANTHER" id="PTHR47274">
    <property type="entry name" value="BTB/POZ DOMAIN CONTAINING PROTEIN, EXPRESSED-RELATED"/>
    <property type="match status" value="1"/>
</dbReference>
<evidence type="ECO:0000259" key="3">
    <source>
        <dbReference type="PROSITE" id="PS50097"/>
    </source>
</evidence>
<dbReference type="Gene3D" id="3.30.710.10">
    <property type="entry name" value="Potassium Channel Kv1.1, Chain A"/>
    <property type="match status" value="1"/>
</dbReference>